<dbReference type="Gene3D" id="1.10.8.60">
    <property type="match status" value="1"/>
</dbReference>
<evidence type="ECO:0000256" key="3">
    <source>
        <dbReference type="ARBA" id="ARBA00023054"/>
    </source>
</evidence>
<dbReference type="SMART" id="SM00382">
    <property type="entry name" value="AAA"/>
    <property type="match status" value="1"/>
</dbReference>
<keyword evidence="3" id="KW-0175">Coiled coil</keyword>
<evidence type="ECO:0000256" key="2">
    <source>
        <dbReference type="ARBA" id="ARBA00022840"/>
    </source>
</evidence>
<dbReference type="SUPFAM" id="SSF52540">
    <property type="entry name" value="P-loop containing nucleoside triphosphate hydrolases"/>
    <property type="match status" value="1"/>
</dbReference>
<dbReference type="EMBL" id="NDXW01000001">
    <property type="protein sequence ID" value="RDH42813.1"/>
    <property type="molecule type" value="Genomic_DNA"/>
</dbReference>
<evidence type="ECO:0000313" key="6">
    <source>
        <dbReference type="Proteomes" id="UP000257039"/>
    </source>
</evidence>
<dbReference type="PANTHER" id="PTHR23077">
    <property type="entry name" value="AAA-FAMILY ATPASE"/>
    <property type="match status" value="1"/>
</dbReference>
<comment type="caution">
    <text evidence="5">The sequence shown here is derived from an EMBL/GenBank/DDBJ whole genome shotgun (WGS) entry which is preliminary data.</text>
</comment>
<keyword evidence="2 5" id="KW-0067">ATP-binding</keyword>
<keyword evidence="6" id="KW-1185">Reference proteome</keyword>
<dbReference type="FunFam" id="3.40.50.300:FF:001025">
    <property type="entry name" value="ATPase family, AAA domain-containing 2B"/>
    <property type="match status" value="1"/>
</dbReference>
<feature type="domain" description="AAA+ ATPase" evidence="4">
    <location>
        <begin position="202"/>
        <end position="339"/>
    </location>
</feature>
<reference evidence="5 6" key="1">
    <citation type="submission" date="2017-04" db="EMBL/GenBank/DDBJ databases">
        <title>Draft genome sequence of Zooshikella ganghwensis VG4 isolated from Red Sea sediments.</title>
        <authorList>
            <person name="Rehman Z."/>
            <person name="Alam I."/>
            <person name="Kamau A."/>
            <person name="Bajic V."/>
            <person name="Leiknes T."/>
        </authorList>
    </citation>
    <scope>NUCLEOTIDE SEQUENCE [LARGE SCALE GENOMIC DNA]</scope>
    <source>
        <strain evidence="5 6">VG4</strain>
    </source>
</reference>
<evidence type="ECO:0000256" key="1">
    <source>
        <dbReference type="ARBA" id="ARBA00022741"/>
    </source>
</evidence>
<dbReference type="InterPro" id="IPR003593">
    <property type="entry name" value="AAA+_ATPase"/>
</dbReference>
<evidence type="ECO:0000313" key="5">
    <source>
        <dbReference type="EMBL" id="RDH42813.1"/>
    </source>
</evidence>
<dbReference type="InterPro" id="IPR003959">
    <property type="entry name" value="ATPase_AAA_core"/>
</dbReference>
<gene>
    <name evidence="5" type="ORF">B9G39_04755</name>
</gene>
<keyword evidence="1" id="KW-0547">Nucleotide-binding</keyword>
<dbReference type="InterPro" id="IPR041569">
    <property type="entry name" value="AAA_lid_3"/>
</dbReference>
<evidence type="ECO:0000259" key="4">
    <source>
        <dbReference type="SMART" id="SM00382"/>
    </source>
</evidence>
<accession>A0A4P9VI51</accession>
<protein>
    <submittedName>
        <fullName evidence="5">ATP-binding protein</fullName>
    </submittedName>
</protein>
<dbReference type="RefSeq" id="WP_094786261.1">
    <property type="nucleotide sequence ID" value="NZ_NDXW01000001.1"/>
</dbReference>
<sequence length="450" mass="49967">MTTIVDEKTLKSLIDALAVSPDNLPLSLTVFRESKRLHGIDQAIQHLSHVKSEAVTNIEDQLVIAEAFLEAGLPEKTKQFCMSDTPATHLLLCKTELACGKPEQAKVHYQQAIQASSALQDKTLEARLGIADHEHQESRPKLKVIANDDTNITELKRIIAPTEKTVTFADVGGLSEVKKQIHKKIILPYQKPSLFQRFRKRVGGGILLYGPPGCGKTLLARATAGECQAKFFNIELADILDMYIGESEKRLHTVFEQARNQSPAVIFFDEVEAIGGKRQYSRESTSSKLVSQFLSELDGFAQNNHGVLVLASTNVPWAIDSAFLRPGRFDRLIFIPPPDQTARENILNILLKDRPIERNLDLASLAKITSGFSGADLQNVVETAIDNAIEDSISSQEDVLLSQQHLQQAMKEVKATTIDWLTSARNYAKYANESGLYNDVLSFMKKHGKH</sequence>
<dbReference type="InterPro" id="IPR027417">
    <property type="entry name" value="P-loop_NTPase"/>
</dbReference>
<dbReference type="PANTHER" id="PTHR23077:SF171">
    <property type="entry name" value="NUCLEAR VALOSIN-CONTAINING PROTEIN-LIKE"/>
    <property type="match status" value="1"/>
</dbReference>
<dbReference type="GO" id="GO:0016887">
    <property type="term" value="F:ATP hydrolysis activity"/>
    <property type="evidence" value="ECO:0007669"/>
    <property type="project" value="InterPro"/>
</dbReference>
<dbReference type="Pfam" id="PF00004">
    <property type="entry name" value="AAA"/>
    <property type="match status" value="1"/>
</dbReference>
<dbReference type="GO" id="GO:0005524">
    <property type="term" value="F:ATP binding"/>
    <property type="evidence" value="ECO:0007669"/>
    <property type="project" value="UniProtKB-KW"/>
</dbReference>
<proteinExistence type="predicted"/>
<dbReference type="AlphaFoldDB" id="A0A4P9VI51"/>
<organism evidence="5 6">
    <name type="scientific">Zooshikella ganghwensis</name>
    <dbReference type="NCBI Taxonomy" id="202772"/>
    <lineage>
        <taxon>Bacteria</taxon>
        <taxon>Pseudomonadati</taxon>
        <taxon>Pseudomonadota</taxon>
        <taxon>Gammaproteobacteria</taxon>
        <taxon>Oceanospirillales</taxon>
        <taxon>Zooshikellaceae</taxon>
        <taxon>Zooshikella</taxon>
    </lineage>
</organism>
<dbReference type="Proteomes" id="UP000257039">
    <property type="component" value="Unassembled WGS sequence"/>
</dbReference>
<dbReference type="Gene3D" id="3.40.50.300">
    <property type="entry name" value="P-loop containing nucleotide triphosphate hydrolases"/>
    <property type="match status" value="1"/>
</dbReference>
<dbReference type="Pfam" id="PF17862">
    <property type="entry name" value="AAA_lid_3"/>
    <property type="match status" value="1"/>
</dbReference>
<dbReference type="InterPro" id="IPR050168">
    <property type="entry name" value="AAA_ATPase_domain"/>
</dbReference>
<name>A0A4P9VI51_9GAMM</name>